<feature type="transmembrane region" description="Helical" evidence="1">
    <location>
        <begin position="37"/>
        <end position="56"/>
    </location>
</feature>
<keyword evidence="1" id="KW-0812">Transmembrane</keyword>
<sequence>MSILFIILNILLILLLVIFVVKKNIVRFSMPNNIKKYIIAIYCATLIIGTILLNFIPTKNFVSINETNGQIEQIPSTDYFKDLASKGLLNTTDAYKQNQNLSLDYTDKKLKITNSSNNITIICKIKDVDDGKIDIQNFVTNCSFNGVNITDKIMPSKITLKNNELSIYDDSSFDIKFRKFDYDFTTTQFSKANSENSDYLSPFFIMKIMYIQIPKNLQLNESSMETLDIIN</sequence>
<comment type="caution">
    <text evidence="2">The sequence shown here is derived from an EMBL/GenBank/DDBJ whole genome shotgun (WGS) entry which is preliminary data.</text>
</comment>
<dbReference type="Proteomes" id="UP000623681">
    <property type="component" value="Unassembled WGS sequence"/>
</dbReference>
<gene>
    <name evidence="2" type="ORF">JK634_08805</name>
</gene>
<dbReference type="EMBL" id="JAESWA010000022">
    <property type="protein sequence ID" value="MBL4931903.1"/>
    <property type="molecule type" value="Genomic_DNA"/>
</dbReference>
<keyword evidence="3" id="KW-1185">Reference proteome</keyword>
<evidence type="ECO:0000256" key="1">
    <source>
        <dbReference type="SAM" id="Phobius"/>
    </source>
</evidence>
<dbReference type="RefSeq" id="WP_202767285.1">
    <property type="nucleotide sequence ID" value="NZ_JAESWA010000022.1"/>
</dbReference>
<evidence type="ECO:0000313" key="3">
    <source>
        <dbReference type="Proteomes" id="UP000623681"/>
    </source>
</evidence>
<evidence type="ECO:0000313" key="2">
    <source>
        <dbReference type="EMBL" id="MBL4931903.1"/>
    </source>
</evidence>
<keyword evidence="1" id="KW-0472">Membrane</keyword>
<keyword evidence="1" id="KW-1133">Transmembrane helix</keyword>
<accession>A0A937K4V0</accession>
<proteinExistence type="predicted"/>
<feature type="transmembrane region" description="Helical" evidence="1">
    <location>
        <begin position="6"/>
        <end position="25"/>
    </location>
</feature>
<protein>
    <submittedName>
        <fullName evidence="2">Uncharacterized protein</fullName>
    </submittedName>
</protein>
<reference evidence="2" key="1">
    <citation type="submission" date="2021-01" db="EMBL/GenBank/DDBJ databases">
        <title>Genome public.</title>
        <authorList>
            <person name="Liu C."/>
            <person name="Sun Q."/>
        </authorList>
    </citation>
    <scope>NUCLEOTIDE SEQUENCE</scope>
    <source>
        <strain evidence="2">YIM B02565</strain>
    </source>
</reference>
<name>A0A937K4V0_9CLOT</name>
<organism evidence="2 3">
    <name type="scientific">Clostridium paridis</name>
    <dbReference type="NCBI Taxonomy" id="2803863"/>
    <lineage>
        <taxon>Bacteria</taxon>
        <taxon>Bacillati</taxon>
        <taxon>Bacillota</taxon>
        <taxon>Clostridia</taxon>
        <taxon>Eubacteriales</taxon>
        <taxon>Clostridiaceae</taxon>
        <taxon>Clostridium</taxon>
    </lineage>
</organism>
<dbReference type="AlphaFoldDB" id="A0A937K4V0"/>